<dbReference type="PANTHER" id="PTHR17630:SF55">
    <property type="entry name" value="DIENELACTONE HYDROLASE FAMILY PROTEIN (AFU_ORTHOLOGUE AFUA_1G01900)"/>
    <property type="match status" value="1"/>
</dbReference>
<accession>A0A4P7NLZ3</accession>
<dbReference type="Proteomes" id="UP000294847">
    <property type="component" value="Chromosome 5"/>
</dbReference>
<evidence type="ECO:0000313" key="3">
    <source>
        <dbReference type="Proteomes" id="UP000294847"/>
    </source>
</evidence>
<dbReference type="Pfam" id="PF01738">
    <property type="entry name" value="DLH"/>
    <property type="match status" value="1"/>
</dbReference>
<proteinExistence type="predicted"/>
<dbReference type="InterPro" id="IPR002925">
    <property type="entry name" value="Dienelactn_hydro"/>
</dbReference>
<gene>
    <name evidence="2" type="ORF">PoMZ_11902</name>
</gene>
<reference evidence="2 3" key="1">
    <citation type="journal article" date="2019" name="Mol. Biol. Evol.">
        <title>Blast fungal genomes show frequent chromosomal changes, gene gains and losses, and effector gene turnover.</title>
        <authorList>
            <person name="Gomez Luciano L.B."/>
            <person name="Jason Tsai I."/>
            <person name="Chuma I."/>
            <person name="Tosa Y."/>
            <person name="Chen Y.H."/>
            <person name="Li J.Y."/>
            <person name="Li M.Y."/>
            <person name="Jade Lu M.Y."/>
            <person name="Nakayashiki H."/>
            <person name="Li W.H."/>
        </authorList>
    </citation>
    <scope>NUCLEOTIDE SEQUENCE [LARGE SCALE GENOMIC DNA]</scope>
    <source>
        <strain evidence="2">MZ5-1-6</strain>
    </source>
</reference>
<evidence type="ECO:0000313" key="2">
    <source>
        <dbReference type="EMBL" id="QBZ63012.1"/>
    </source>
</evidence>
<organism evidence="2 3">
    <name type="scientific">Pyricularia oryzae</name>
    <name type="common">Rice blast fungus</name>
    <name type="synonym">Magnaporthe oryzae</name>
    <dbReference type="NCBI Taxonomy" id="318829"/>
    <lineage>
        <taxon>Eukaryota</taxon>
        <taxon>Fungi</taxon>
        <taxon>Dikarya</taxon>
        <taxon>Ascomycota</taxon>
        <taxon>Pezizomycotina</taxon>
        <taxon>Sordariomycetes</taxon>
        <taxon>Sordariomycetidae</taxon>
        <taxon>Magnaporthales</taxon>
        <taxon>Pyriculariaceae</taxon>
        <taxon>Pyricularia</taxon>
    </lineage>
</organism>
<evidence type="ECO:0000259" key="1">
    <source>
        <dbReference type="Pfam" id="PF01738"/>
    </source>
</evidence>
<dbReference type="Gene3D" id="3.40.50.1820">
    <property type="entry name" value="alpha/beta hydrolase"/>
    <property type="match status" value="1"/>
</dbReference>
<feature type="domain" description="Dienelactone hydrolase" evidence="1">
    <location>
        <begin position="37"/>
        <end position="249"/>
    </location>
</feature>
<name>A0A4P7NLZ3_PYROR</name>
<dbReference type="EMBL" id="CP034208">
    <property type="protein sequence ID" value="QBZ63012.1"/>
    <property type="molecule type" value="Genomic_DNA"/>
</dbReference>
<dbReference type="AlphaFoldDB" id="A0A4P7NLZ3"/>
<dbReference type="InterPro" id="IPR029058">
    <property type="entry name" value="AB_hydrolase_fold"/>
</dbReference>
<dbReference type="SUPFAM" id="SSF53474">
    <property type="entry name" value="alpha/beta-Hydrolases"/>
    <property type="match status" value="1"/>
</dbReference>
<protein>
    <recommendedName>
        <fullName evidence="1">Dienelactone hydrolase domain-containing protein</fullName>
    </recommendedName>
</protein>
<dbReference type="PANTHER" id="PTHR17630">
    <property type="entry name" value="DIENELACTONE HYDROLASE"/>
    <property type="match status" value="1"/>
</dbReference>
<sequence length="255" mass="28173">MATLSKCCVTGFAWEGTPTGKVETLGKNQAYVTGSNPEVGLLLIHDIFGWDFTNTRLLADHVASEVGATVYVPDFFHGTAPPTDLLLAGKFDQVDIPKFLAENGRDKREAEIFESARAVRAEKGHSRIGAFGYCYGGWASFRLAAKEHADAPLVDCISMGHPSLVTEKDIDECVVPVQILAPEHDHVFSPELKAYSVKKLMENNIPFHYQHFPNVEHACFIRGDASKKNEREAQQAGKDAVVYWFKQHLGKPKSA</sequence>
<dbReference type="GO" id="GO:0016787">
    <property type="term" value="F:hydrolase activity"/>
    <property type="evidence" value="ECO:0007669"/>
    <property type="project" value="InterPro"/>
</dbReference>